<dbReference type="PANTHER" id="PTHR46124:SF2">
    <property type="entry name" value="D-AMINOACYL-TRNA DEACYLASE"/>
    <property type="match status" value="1"/>
</dbReference>
<dbReference type="EC" id="3.1.21.-" evidence="4"/>
<dbReference type="GO" id="GO:0005829">
    <property type="term" value="C:cytosol"/>
    <property type="evidence" value="ECO:0007669"/>
    <property type="project" value="TreeGrafter"/>
</dbReference>
<dbReference type="EMBL" id="CACVKT020007641">
    <property type="protein sequence ID" value="CAC5409274.1"/>
    <property type="molecule type" value="Genomic_DNA"/>
</dbReference>
<dbReference type="OrthoDB" id="6142500at2759"/>
<name>A0A6J8DQ46_MYTCO</name>
<keyword evidence="5" id="KW-1185">Reference proteome</keyword>
<comment type="similarity">
    <text evidence="1">Belongs to the metallo-dependent hydrolases superfamily. TatD-type hydrolase family.</text>
</comment>
<dbReference type="Pfam" id="PF01026">
    <property type="entry name" value="TatD_DNase"/>
    <property type="match status" value="1"/>
</dbReference>
<evidence type="ECO:0000313" key="5">
    <source>
        <dbReference type="Proteomes" id="UP000507470"/>
    </source>
</evidence>
<proteinExistence type="inferred from homology"/>
<dbReference type="AlphaFoldDB" id="A0A6J8DQ46"/>
<dbReference type="InterPro" id="IPR032466">
    <property type="entry name" value="Metal_Hydrolase"/>
</dbReference>
<dbReference type="InterPro" id="IPR001130">
    <property type="entry name" value="TatD-like"/>
</dbReference>
<keyword evidence="2 4" id="KW-0378">Hydrolase</keyword>
<protein>
    <submittedName>
        <fullName evidence="4">TatD</fullName>
        <ecNumber evidence="4">3.1.21.-</ecNumber>
    </submittedName>
</protein>
<evidence type="ECO:0000313" key="4">
    <source>
        <dbReference type="EMBL" id="CAC5409274.1"/>
    </source>
</evidence>
<gene>
    <name evidence="4" type="ORF">MCOR_42580</name>
</gene>
<sequence>MEQVDDNTFSETKSDIIEVKTPQEINLEEVDPVVTRKGRKNCLEIASLVASTWSDEESERAEIVGEEDGYVTVDEVQEIEDELWEVVDEYNDEDENKTEETGTVYIDNSSYDKTTEDKSKSLVEASRLTKEHLDNISVTVDQERNQRTVEATRLTRDLRIYSQHFPPKKVENIPSGDKEFQQPECIIILPPQNILPRGITSYERIPHELLPANTKFCPICELPKRFHIKRHILQTHFPWFWSPTTACWTCKEQSAQQSTVTCQHTMGHYHKEENQTFDNANLHKWCQLINGSLFLLVCWLELDTLEDLYNYVISRKLTNGVTGTFTDKEIRCMTFYSENYSPTPYSTFRISPPNHDICFIHHQIITRLLNRVKTEERLLQFKTSDKLMTSDGLNVTVKIPEEIPRFEFIDTHFHLDLLLHASEHSNWRCFGFWIPVFKYIFQYFQQLHCFLGDGEEFKEWQRLPRIIFGISGKICKIDNEMLKAVTSRIPDHQLVLETDSPFLVPVAGAKINHPWNLITIAQTVSRIRNVPLMFLMDIVNNNARYFYQL</sequence>
<dbReference type="Gene3D" id="3.20.20.140">
    <property type="entry name" value="Metal-dependent hydrolases"/>
    <property type="match status" value="1"/>
</dbReference>
<feature type="region of interest" description="Disordered" evidence="3">
    <location>
        <begin position="90"/>
        <end position="118"/>
    </location>
</feature>
<dbReference type="PANTHER" id="PTHR46124">
    <property type="entry name" value="D-AMINOACYL-TRNA DEACYLASE"/>
    <property type="match status" value="1"/>
</dbReference>
<dbReference type="InterPro" id="IPR018228">
    <property type="entry name" value="DNase_TatD-rel_CS"/>
</dbReference>
<dbReference type="Proteomes" id="UP000507470">
    <property type="component" value="Unassembled WGS sequence"/>
</dbReference>
<dbReference type="PROSITE" id="PS01137">
    <property type="entry name" value="TATD_1"/>
    <property type="match status" value="1"/>
</dbReference>
<evidence type="ECO:0000256" key="1">
    <source>
        <dbReference type="ARBA" id="ARBA00009275"/>
    </source>
</evidence>
<evidence type="ECO:0000256" key="2">
    <source>
        <dbReference type="ARBA" id="ARBA00022801"/>
    </source>
</evidence>
<dbReference type="SUPFAM" id="SSF51556">
    <property type="entry name" value="Metallo-dependent hydrolases"/>
    <property type="match status" value="1"/>
</dbReference>
<organism evidence="4 5">
    <name type="scientific">Mytilus coruscus</name>
    <name type="common">Sea mussel</name>
    <dbReference type="NCBI Taxonomy" id="42192"/>
    <lineage>
        <taxon>Eukaryota</taxon>
        <taxon>Metazoa</taxon>
        <taxon>Spiralia</taxon>
        <taxon>Lophotrochozoa</taxon>
        <taxon>Mollusca</taxon>
        <taxon>Bivalvia</taxon>
        <taxon>Autobranchia</taxon>
        <taxon>Pteriomorphia</taxon>
        <taxon>Mytilida</taxon>
        <taxon>Mytiloidea</taxon>
        <taxon>Mytilidae</taxon>
        <taxon>Mytilinae</taxon>
        <taxon>Mytilus</taxon>
    </lineage>
</organism>
<reference evidence="4 5" key="1">
    <citation type="submission" date="2020-06" db="EMBL/GenBank/DDBJ databases">
        <authorList>
            <person name="Li R."/>
            <person name="Bekaert M."/>
        </authorList>
    </citation>
    <scope>NUCLEOTIDE SEQUENCE [LARGE SCALE GENOMIC DNA]</scope>
    <source>
        <strain evidence="5">wild</strain>
    </source>
</reference>
<evidence type="ECO:0000256" key="3">
    <source>
        <dbReference type="SAM" id="MobiDB-lite"/>
    </source>
</evidence>
<accession>A0A6J8DQ46</accession>
<dbReference type="GO" id="GO:0016788">
    <property type="term" value="F:hydrolase activity, acting on ester bonds"/>
    <property type="evidence" value="ECO:0007669"/>
    <property type="project" value="InterPro"/>
</dbReference>